<evidence type="ECO:0008006" key="3">
    <source>
        <dbReference type="Google" id="ProtNLM"/>
    </source>
</evidence>
<gene>
    <name evidence="1" type="ORF">AB8O55_11655</name>
</gene>
<protein>
    <recommendedName>
        <fullName evidence="3">DUF4240 domain-containing protein</fullName>
    </recommendedName>
</protein>
<name>A0ABV4CG31_9PSEU</name>
<reference evidence="1 2" key="1">
    <citation type="submission" date="2024-08" db="EMBL/GenBank/DDBJ databases">
        <title>Genome mining of Saccharopolyspora cebuensis PGLac3 from Nigerian medicinal plant.</title>
        <authorList>
            <person name="Ezeobiora C.E."/>
            <person name="Igbokwe N.H."/>
            <person name="Amin D.H."/>
            <person name="Mendie U.E."/>
        </authorList>
    </citation>
    <scope>NUCLEOTIDE SEQUENCE [LARGE SCALE GENOMIC DNA]</scope>
    <source>
        <strain evidence="1 2">PGLac3</strain>
    </source>
</reference>
<sequence>MSEINDLIDEILEEGFDDWVMLVSIVRSAEERRPDDPQGARTLATALIHELIVGEWMLPGEVEDSGFKPWQEPPADAAARVIRDLDAVDWNVVDNVVAWFDNTDRGNQRADEL</sequence>
<keyword evidence="2" id="KW-1185">Reference proteome</keyword>
<dbReference type="EMBL" id="JBGEHV010000017">
    <property type="protein sequence ID" value="MEY8040052.1"/>
    <property type="molecule type" value="Genomic_DNA"/>
</dbReference>
<evidence type="ECO:0000313" key="1">
    <source>
        <dbReference type="EMBL" id="MEY8040052.1"/>
    </source>
</evidence>
<evidence type="ECO:0000313" key="2">
    <source>
        <dbReference type="Proteomes" id="UP001564626"/>
    </source>
</evidence>
<accession>A0ABV4CG31</accession>
<organism evidence="1 2">
    <name type="scientific">Saccharopolyspora cebuensis</name>
    <dbReference type="NCBI Taxonomy" id="418759"/>
    <lineage>
        <taxon>Bacteria</taxon>
        <taxon>Bacillati</taxon>
        <taxon>Actinomycetota</taxon>
        <taxon>Actinomycetes</taxon>
        <taxon>Pseudonocardiales</taxon>
        <taxon>Pseudonocardiaceae</taxon>
        <taxon>Saccharopolyspora</taxon>
    </lineage>
</organism>
<dbReference type="Proteomes" id="UP001564626">
    <property type="component" value="Unassembled WGS sequence"/>
</dbReference>
<dbReference type="RefSeq" id="WP_369774789.1">
    <property type="nucleotide sequence ID" value="NZ_JBGEHV010000017.1"/>
</dbReference>
<comment type="caution">
    <text evidence="1">The sequence shown here is derived from an EMBL/GenBank/DDBJ whole genome shotgun (WGS) entry which is preliminary data.</text>
</comment>
<proteinExistence type="predicted"/>